<keyword evidence="5" id="KW-1185">Reference proteome</keyword>
<evidence type="ECO:0000256" key="1">
    <source>
        <dbReference type="PROSITE-ProRule" id="PRU00221"/>
    </source>
</evidence>
<dbReference type="Gene3D" id="2.130.10.10">
    <property type="entry name" value="YVTN repeat-like/Quinoprotein amine dehydrogenase"/>
    <property type="match status" value="2"/>
</dbReference>
<dbReference type="Pfam" id="PF00400">
    <property type="entry name" value="WD40"/>
    <property type="match status" value="2"/>
</dbReference>
<name>A0A0C9YWH9_9AGAM</name>
<organism evidence="4 5">
    <name type="scientific">Pisolithus microcarpus 441</name>
    <dbReference type="NCBI Taxonomy" id="765257"/>
    <lineage>
        <taxon>Eukaryota</taxon>
        <taxon>Fungi</taxon>
        <taxon>Dikarya</taxon>
        <taxon>Basidiomycota</taxon>
        <taxon>Agaricomycotina</taxon>
        <taxon>Agaricomycetes</taxon>
        <taxon>Agaricomycetidae</taxon>
        <taxon>Boletales</taxon>
        <taxon>Sclerodermatineae</taxon>
        <taxon>Pisolithaceae</taxon>
        <taxon>Pisolithus</taxon>
    </lineage>
</organism>
<dbReference type="PANTHER" id="PTHR44329">
    <property type="entry name" value="SERINE/THREONINE-PROTEIN KINASE TNNI3K-RELATED"/>
    <property type="match status" value="1"/>
</dbReference>
<feature type="region of interest" description="Disordered" evidence="2">
    <location>
        <begin position="779"/>
        <end position="809"/>
    </location>
</feature>
<dbReference type="InterPro" id="IPR011009">
    <property type="entry name" value="Kinase-like_dom_sf"/>
</dbReference>
<evidence type="ECO:0000313" key="4">
    <source>
        <dbReference type="EMBL" id="KIK14482.1"/>
    </source>
</evidence>
<dbReference type="AlphaFoldDB" id="A0A0C9YWH9"/>
<dbReference type="HOGENOM" id="CLU_348542_0_0_1"/>
<keyword evidence="1" id="KW-0853">WD repeat</keyword>
<evidence type="ECO:0000259" key="3">
    <source>
        <dbReference type="PROSITE" id="PS50011"/>
    </source>
</evidence>
<dbReference type="Gene3D" id="1.10.510.10">
    <property type="entry name" value="Transferase(Phosphotransferase) domain 1"/>
    <property type="match status" value="1"/>
</dbReference>
<accession>A0A0C9YWH9</accession>
<dbReference type="InterPro" id="IPR036322">
    <property type="entry name" value="WD40_repeat_dom_sf"/>
</dbReference>
<dbReference type="GO" id="GO:0004674">
    <property type="term" value="F:protein serine/threonine kinase activity"/>
    <property type="evidence" value="ECO:0007669"/>
    <property type="project" value="TreeGrafter"/>
</dbReference>
<dbReference type="GO" id="GO:0005524">
    <property type="term" value="F:ATP binding"/>
    <property type="evidence" value="ECO:0007669"/>
    <property type="project" value="InterPro"/>
</dbReference>
<dbReference type="STRING" id="765257.A0A0C9YWH9"/>
<dbReference type="PROSITE" id="PS50011">
    <property type="entry name" value="PROTEIN_KINASE_DOM"/>
    <property type="match status" value="1"/>
</dbReference>
<dbReference type="InterPro" id="IPR015943">
    <property type="entry name" value="WD40/YVTN_repeat-like_dom_sf"/>
</dbReference>
<protein>
    <recommendedName>
        <fullName evidence="3">Protein kinase domain-containing protein</fullName>
    </recommendedName>
</protein>
<dbReference type="InterPro" id="IPR008271">
    <property type="entry name" value="Ser/Thr_kinase_AS"/>
</dbReference>
<feature type="domain" description="Protein kinase" evidence="3">
    <location>
        <begin position="27"/>
        <end position="294"/>
    </location>
</feature>
<dbReference type="SMART" id="SM00320">
    <property type="entry name" value="WD40"/>
    <property type="match status" value="3"/>
</dbReference>
<dbReference type="Pfam" id="PF07714">
    <property type="entry name" value="PK_Tyr_Ser-Thr"/>
    <property type="match status" value="1"/>
</dbReference>
<dbReference type="InterPro" id="IPR001245">
    <property type="entry name" value="Ser-Thr/Tyr_kinase_cat_dom"/>
</dbReference>
<proteinExistence type="predicted"/>
<reference evidence="4 5" key="1">
    <citation type="submission" date="2014-04" db="EMBL/GenBank/DDBJ databases">
        <authorList>
            <consortium name="DOE Joint Genome Institute"/>
            <person name="Kuo A."/>
            <person name="Kohler A."/>
            <person name="Costa M.D."/>
            <person name="Nagy L.G."/>
            <person name="Floudas D."/>
            <person name="Copeland A."/>
            <person name="Barry K.W."/>
            <person name="Cichocki N."/>
            <person name="Veneault-Fourrey C."/>
            <person name="LaButti K."/>
            <person name="Lindquist E.A."/>
            <person name="Lipzen A."/>
            <person name="Lundell T."/>
            <person name="Morin E."/>
            <person name="Murat C."/>
            <person name="Sun H."/>
            <person name="Tunlid A."/>
            <person name="Henrissat B."/>
            <person name="Grigoriev I.V."/>
            <person name="Hibbett D.S."/>
            <person name="Martin F."/>
            <person name="Nordberg H.P."/>
            <person name="Cantor M.N."/>
            <person name="Hua S.X."/>
        </authorList>
    </citation>
    <scope>NUCLEOTIDE SEQUENCE [LARGE SCALE GENOMIC DNA]</scope>
    <source>
        <strain evidence="4 5">441</strain>
    </source>
</reference>
<dbReference type="SUPFAM" id="SSF56112">
    <property type="entry name" value="Protein kinase-like (PK-like)"/>
    <property type="match status" value="1"/>
</dbReference>
<dbReference type="EMBL" id="KN833936">
    <property type="protein sequence ID" value="KIK14482.1"/>
    <property type="molecule type" value="Genomic_DNA"/>
</dbReference>
<dbReference type="PROSITE" id="PS50082">
    <property type="entry name" value="WD_REPEATS_2"/>
    <property type="match status" value="1"/>
</dbReference>
<dbReference type="OrthoDB" id="122279at2759"/>
<dbReference type="Proteomes" id="UP000054018">
    <property type="component" value="Unassembled WGS sequence"/>
</dbReference>
<evidence type="ECO:0000313" key="5">
    <source>
        <dbReference type="Proteomes" id="UP000054018"/>
    </source>
</evidence>
<dbReference type="PROSITE" id="PS00108">
    <property type="entry name" value="PROTEIN_KINASE_ST"/>
    <property type="match status" value="1"/>
</dbReference>
<dbReference type="SUPFAM" id="SSF50978">
    <property type="entry name" value="WD40 repeat-like"/>
    <property type="match status" value="1"/>
</dbReference>
<sequence>MDPSSALQELATRASRYSINLNGEISLIRSNAPLRGSTAIVHRGTLTRGGTEVAVKIFHGTPPGNIDPLKRILREVHLWSKLRHDNVVRMIGISTEFGSTISIVSDWMALGNSHSYIQNVENDPRPLLLDIASGLYYLHSHPLGPIFHGDLKGLNVLVSSDRRALLSDFGLSTLQKCTFSMTVLSPRGGSYPWMAPELLDNYNPSTEGDVWAFGMTVLELFTRTIPFPDCPRFENVIFRLITGKLPLRPSEESTLSRMTDEWWEICTACWILEPSLRPSTEEITEKVKGLHISTESSRTLVLPSPTPSPELPTEYERNDTTFTFEPSTYEPRSFRHPRPPPNNRQNTNETTLPHPESAISSCSDFPERPTSVDRSEESAASGQSNAEWRFVNAIRAAMMAQAATRPPMSPRRDSAWEAPQVTYTGRLQESGAPASRNAQISYYVEKLKQLNPIQELGAHQALVRHLQFSPNGRFLATSSWDATSIIFRVSQTGELSTHRVLVHVQGFIGQVAWSPNGKTLLTRLTRSVKVWNEGGQCKKTIERQSTVQSIVWLPNSEGFLSVEGSEVVKLDLTGKVLDTYCLGRVRLHDVAVTEDCTRLIGVGPSITSPDSSQPSCHTRIEKCLIVYNMQTKRKEIQAPFANDVWGIATARRASVVLISPEKSPPQLWKLEFVRDRDNNCYTSRLSLKHTYTRKAQFELAGPCYFGGRDDQFVLCAGKAGDVYIWDRDSGLLLRYIRPLTPNAFGDLTCMAWNCGTDETFTFATGGYDGAVRLWSTAVPPADETGSESSSFYDSHAEGDRVTTSSLQSG</sequence>
<dbReference type="SMART" id="SM00220">
    <property type="entry name" value="S_TKc"/>
    <property type="match status" value="1"/>
</dbReference>
<reference evidence="5" key="2">
    <citation type="submission" date="2015-01" db="EMBL/GenBank/DDBJ databases">
        <title>Evolutionary Origins and Diversification of the Mycorrhizal Mutualists.</title>
        <authorList>
            <consortium name="DOE Joint Genome Institute"/>
            <consortium name="Mycorrhizal Genomics Consortium"/>
            <person name="Kohler A."/>
            <person name="Kuo A."/>
            <person name="Nagy L.G."/>
            <person name="Floudas D."/>
            <person name="Copeland A."/>
            <person name="Barry K.W."/>
            <person name="Cichocki N."/>
            <person name="Veneault-Fourrey C."/>
            <person name="LaButti K."/>
            <person name="Lindquist E.A."/>
            <person name="Lipzen A."/>
            <person name="Lundell T."/>
            <person name="Morin E."/>
            <person name="Murat C."/>
            <person name="Riley R."/>
            <person name="Ohm R."/>
            <person name="Sun H."/>
            <person name="Tunlid A."/>
            <person name="Henrissat B."/>
            <person name="Grigoriev I.V."/>
            <person name="Hibbett D.S."/>
            <person name="Martin F."/>
        </authorList>
    </citation>
    <scope>NUCLEOTIDE SEQUENCE [LARGE SCALE GENOMIC DNA]</scope>
    <source>
        <strain evidence="5">441</strain>
    </source>
</reference>
<dbReference type="InterPro" id="IPR051681">
    <property type="entry name" value="Ser/Thr_Kinases-Pseudokinases"/>
</dbReference>
<dbReference type="InterPro" id="IPR000719">
    <property type="entry name" value="Prot_kinase_dom"/>
</dbReference>
<feature type="compositionally biased region" description="Basic and acidic residues" evidence="2">
    <location>
        <begin position="365"/>
        <end position="377"/>
    </location>
</feature>
<feature type="region of interest" description="Disordered" evidence="2">
    <location>
        <begin position="294"/>
        <end position="384"/>
    </location>
</feature>
<dbReference type="InterPro" id="IPR001680">
    <property type="entry name" value="WD40_rpt"/>
</dbReference>
<evidence type="ECO:0000256" key="2">
    <source>
        <dbReference type="SAM" id="MobiDB-lite"/>
    </source>
</evidence>
<feature type="repeat" description="WD" evidence="1">
    <location>
        <begin position="456"/>
        <end position="497"/>
    </location>
</feature>
<gene>
    <name evidence="4" type="ORF">PISMIDRAFT_687935</name>
</gene>